<accession>A0A7C2XNF6</accession>
<gene>
    <name evidence="3" type="ORF">ENN98_03075</name>
</gene>
<dbReference type="GO" id="GO:0004407">
    <property type="term" value="F:histone deacetylase activity"/>
    <property type="evidence" value="ECO:0007669"/>
    <property type="project" value="TreeGrafter"/>
</dbReference>
<dbReference type="EMBL" id="DSDS01000069">
    <property type="protein sequence ID" value="HET97676.1"/>
    <property type="molecule type" value="Genomic_DNA"/>
</dbReference>
<dbReference type="PRINTS" id="PR01270">
    <property type="entry name" value="HDASUPER"/>
</dbReference>
<dbReference type="CDD" id="cd09992">
    <property type="entry name" value="HDAC_classII"/>
    <property type="match status" value="1"/>
</dbReference>
<dbReference type="Gene3D" id="3.40.800.20">
    <property type="entry name" value="Histone deacetylase domain"/>
    <property type="match status" value="1"/>
</dbReference>
<organism evidence="3">
    <name type="scientific">Desulfurivibrio alkaliphilus</name>
    <dbReference type="NCBI Taxonomy" id="427923"/>
    <lineage>
        <taxon>Bacteria</taxon>
        <taxon>Pseudomonadati</taxon>
        <taxon>Thermodesulfobacteriota</taxon>
        <taxon>Desulfobulbia</taxon>
        <taxon>Desulfobulbales</taxon>
        <taxon>Desulfobulbaceae</taxon>
        <taxon>Desulfurivibrio</taxon>
    </lineage>
</organism>
<dbReference type="InterPro" id="IPR000286">
    <property type="entry name" value="HDACs"/>
</dbReference>
<dbReference type="AlphaFoldDB" id="A0A7C2XNF6"/>
<name>A0A7C2XNF6_9BACT</name>
<feature type="domain" description="Histone deacetylase" evidence="2">
    <location>
        <begin position="22"/>
        <end position="309"/>
    </location>
</feature>
<dbReference type="Proteomes" id="UP000885986">
    <property type="component" value="Unassembled WGS sequence"/>
</dbReference>
<evidence type="ECO:0000256" key="1">
    <source>
        <dbReference type="ARBA" id="ARBA00005947"/>
    </source>
</evidence>
<dbReference type="SUPFAM" id="SSF52768">
    <property type="entry name" value="Arginase/deacetylase"/>
    <property type="match status" value="1"/>
</dbReference>
<dbReference type="GO" id="GO:0040029">
    <property type="term" value="P:epigenetic regulation of gene expression"/>
    <property type="evidence" value="ECO:0007669"/>
    <property type="project" value="TreeGrafter"/>
</dbReference>
<dbReference type="PANTHER" id="PTHR10625">
    <property type="entry name" value="HISTONE DEACETYLASE HDAC1-RELATED"/>
    <property type="match status" value="1"/>
</dbReference>
<protein>
    <submittedName>
        <fullName evidence="3">Histone deacetylase</fullName>
    </submittedName>
</protein>
<dbReference type="Pfam" id="PF00850">
    <property type="entry name" value="Hist_deacetyl"/>
    <property type="match status" value="1"/>
</dbReference>
<dbReference type="InterPro" id="IPR023801">
    <property type="entry name" value="His_deacetylse_dom"/>
</dbReference>
<dbReference type="InterPro" id="IPR037138">
    <property type="entry name" value="His_deacetylse_dom_sf"/>
</dbReference>
<sequence>MKVATAVLQHEAFLAHDPGPGHVESPERLAGVYRQLSRPEQRRRLLFPDFAPASEEQLALNHSRSHIARVAATAGRPFECLDPDTCTSARSYEAACLAAGAALKGVDLVTAGEAANAFALVRPPGHHAEHDHTRGFCLFNNVAVAAHHALRNLGLERILIVDWDLHHGNGTQHAFYDSDRVLYFSTHQYPYFPGSGAWSETGSGRGEGYTINVPLPGGQDDAAYARIFNELLTPLAEQYRPELIMVSVGFDIYGGDPLGTMMVSELGFAYLTRVLRELAAGLCGGRLVLVLEGGYDLTIMERGVMACLGELAGDQARSEADFSNLRRASGPLRALEQAREMAKKYWTIPG</sequence>
<comment type="caution">
    <text evidence="3">The sequence shown here is derived from an EMBL/GenBank/DDBJ whole genome shotgun (WGS) entry which is preliminary data.</text>
</comment>
<proteinExistence type="inferred from homology"/>
<evidence type="ECO:0000259" key="2">
    <source>
        <dbReference type="Pfam" id="PF00850"/>
    </source>
</evidence>
<dbReference type="InterPro" id="IPR023696">
    <property type="entry name" value="Ureohydrolase_dom_sf"/>
</dbReference>
<dbReference type="PANTHER" id="PTHR10625:SF10">
    <property type="entry name" value="HISTONE DEACETYLASE HDAC1"/>
    <property type="match status" value="1"/>
</dbReference>
<evidence type="ECO:0000313" key="3">
    <source>
        <dbReference type="EMBL" id="HET97676.1"/>
    </source>
</evidence>
<reference evidence="3" key="1">
    <citation type="journal article" date="2020" name="mSystems">
        <title>Genome- and Community-Level Interaction Insights into Carbon Utilization and Element Cycling Functions of Hydrothermarchaeota in Hydrothermal Sediment.</title>
        <authorList>
            <person name="Zhou Z."/>
            <person name="Liu Y."/>
            <person name="Xu W."/>
            <person name="Pan J."/>
            <person name="Luo Z.H."/>
            <person name="Li M."/>
        </authorList>
    </citation>
    <scope>NUCLEOTIDE SEQUENCE [LARGE SCALE GENOMIC DNA]</scope>
    <source>
        <strain evidence="3">SpSt-1224</strain>
    </source>
</reference>
<comment type="similarity">
    <text evidence="1">Belongs to the histone deacetylase family.</text>
</comment>